<name>A0A9X3NNW5_9ACTN</name>
<comment type="similarity">
    <text evidence="7">Belongs to the binding-protein-dependent transport system permease family.</text>
</comment>
<accession>A0A9X3NNW5</accession>
<dbReference type="Gene3D" id="1.10.3720.10">
    <property type="entry name" value="MetI-like"/>
    <property type="match status" value="1"/>
</dbReference>
<dbReference type="GO" id="GO:0005886">
    <property type="term" value="C:plasma membrane"/>
    <property type="evidence" value="ECO:0007669"/>
    <property type="project" value="UniProtKB-SubCell"/>
</dbReference>
<gene>
    <name evidence="9" type="ORF">LG943_23125</name>
</gene>
<keyword evidence="3" id="KW-1003">Cell membrane</keyword>
<dbReference type="InterPro" id="IPR045621">
    <property type="entry name" value="BPD_transp_1_N"/>
</dbReference>
<feature type="transmembrane region" description="Helical" evidence="7">
    <location>
        <begin position="154"/>
        <end position="181"/>
    </location>
</feature>
<comment type="caution">
    <text evidence="9">The sequence shown here is derived from an EMBL/GenBank/DDBJ whole genome shotgun (WGS) entry which is preliminary data.</text>
</comment>
<feature type="transmembrane region" description="Helical" evidence="7">
    <location>
        <begin position="201"/>
        <end position="220"/>
    </location>
</feature>
<evidence type="ECO:0000256" key="6">
    <source>
        <dbReference type="ARBA" id="ARBA00023136"/>
    </source>
</evidence>
<evidence type="ECO:0000256" key="2">
    <source>
        <dbReference type="ARBA" id="ARBA00022448"/>
    </source>
</evidence>
<dbReference type="PANTHER" id="PTHR43163:SF3">
    <property type="entry name" value="PEPTIDE ABC TRANSPORTER PERMEASE PROTEIN"/>
    <property type="match status" value="1"/>
</dbReference>
<protein>
    <submittedName>
        <fullName evidence="9">ABC transporter permease</fullName>
    </submittedName>
</protein>
<keyword evidence="6 7" id="KW-0472">Membrane</keyword>
<evidence type="ECO:0000313" key="10">
    <source>
        <dbReference type="Proteomes" id="UP001140076"/>
    </source>
</evidence>
<feature type="domain" description="ABC transmembrane type-1" evidence="8">
    <location>
        <begin position="117"/>
        <end position="324"/>
    </location>
</feature>
<dbReference type="InterPro" id="IPR035906">
    <property type="entry name" value="MetI-like_sf"/>
</dbReference>
<dbReference type="AlphaFoldDB" id="A0A9X3NNW5"/>
<keyword evidence="2 7" id="KW-0813">Transport</keyword>
<keyword evidence="4 7" id="KW-0812">Transmembrane</keyword>
<comment type="subcellular location">
    <subcellularLocation>
        <location evidence="1 7">Cell membrane</location>
        <topology evidence="1 7">Multi-pass membrane protein</topology>
    </subcellularLocation>
</comment>
<evidence type="ECO:0000259" key="8">
    <source>
        <dbReference type="PROSITE" id="PS50928"/>
    </source>
</evidence>
<sequence length="334" mass="33016">MTALHAPPPRPVRGAAVSRAVSGAAAVLIPPARAALLLVGVSVVVFAATEVLPGDAAGLRAVPGATEEQVGDLRAELGLDAPAWRRYLAWAAGLATGDLGTSLLNGRPVADAVAQRLPATLTLVAGALAPAAPAMLALGWWAGAAARGGRVLTAVLTGGAALPAAVVAGGLAALLSGVWGLVPPVSTLPPGAAPVSRPDLLLLPVLSMALPTALFGAGLISGAVTDAVRRPHVADAHRRGRPPWRIALTDVLPFVLPPFTRVLAVSAGGLIAAATVVETLFGYPGLGSLLVSAVAARDTPTVQAVAMLAATVVVAGLLVSDLIAAAVTPRGRAA</sequence>
<dbReference type="SUPFAM" id="SSF161098">
    <property type="entry name" value="MetI-like"/>
    <property type="match status" value="1"/>
</dbReference>
<feature type="transmembrane region" description="Helical" evidence="7">
    <location>
        <begin position="121"/>
        <end position="142"/>
    </location>
</feature>
<evidence type="ECO:0000256" key="1">
    <source>
        <dbReference type="ARBA" id="ARBA00004651"/>
    </source>
</evidence>
<dbReference type="EMBL" id="JAJAQC010000050">
    <property type="protein sequence ID" value="MDA0567187.1"/>
    <property type="molecule type" value="Genomic_DNA"/>
</dbReference>
<keyword evidence="10" id="KW-1185">Reference proteome</keyword>
<dbReference type="InterPro" id="IPR000515">
    <property type="entry name" value="MetI-like"/>
</dbReference>
<evidence type="ECO:0000256" key="5">
    <source>
        <dbReference type="ARBA" id="ARBA00022989"/>
    </source>
</evidence>
<dbReference type="Proteomes" id="UP001140076">
    <property type="component" value="Unassembled WGS sequence"/>
</dbReference>
<dbReference type="PANTHER" id="PTHR43163">
    <property type="entry name" value="DIPEPTIDE TRANSPORT SYSTEM PERMEASE PROTEIN DPPB-RELATED"/>
    <property type="match status" value="1"/>
</dbReference>
<evidence type="ECO:0000256" key="7">
    <source>
        <dbReference type="RuleBase" id="RU363032"/>
    </source>
</evidence>
<evidence type="ECO:0000256" key="4">
    <source>
        <dbReference type="ARBA" id="ARBA00022692"/>
    </source>
</evidence>
<dbReference type="GO" id="GO:0055085">
    <property type="term" value="P:transmembrane transport"/>
    <property type="evidence" value="ECO:0007669"/>
    <property type="project" value="InterPro"/>
</dbReference>
<evidence type="ECO:0000313" key="9">
    <source>
        <dbReference type="EMBL" id="MDA0567187.1"/>
    </source>
</evidence>
<dbReference type="Pfam" id="PF00528">
    <property type="entry name" value="BPD_transp_1"/>
    <property type="match status" value="1"/>
</dbReference>
<dbReference type="Pfam" id="PF19300">
    <property type="entry name" value="BPD_transp_1_N"/>
    <property type="match status" value="1"/>
</dbReference>
<feature type="transmembrane region" description="Helical" evidence="7">
    <location>
        <begin position="262"/>
        <end position="284"/>
    </location>
</feature>
<feature type="transmembrane region" description="Helical" evidence="7">
    <location>
        <begin position="304"/>
        <end position="327"/>
    </location>
</feature>
<organism evidence="9 10">
    <name type="scientific">Streptomonospora mangrovi</name>
    <dbReference type="NCBI Taxonomy" id="2883123"/>
    <lineage>
        <taxon>Bacteria</taxon>
        <taxon>Bacillati</taxon>
        <taxon>Actinomycetota</taxon>
        <taxon>Actinomycetes</taxon>
        <taxon>Streptosporangiales</taxon>
        <taxon>Nocardiopsidaceae</taxon>
        <taxon>Streptomonospora</taxon>
    </lineage>
</organism>
<reference evidence="9" key="1">
    <citation type="submission" date="2021-10" db="EMBL/GenBank/DDBJ databases">
        <title>Streptomonospora sp. nov., isolated from mangrove soil.</title>
        <authorList>
            <person name="Chen X."/>
            <person name="Ge X."/>
            <person name="Liu W."/>
        </authorList>
    </citation>
    <scope>NUCLEOTIDE SEQUENCE</scope>
    <source>
        <strain evidence="9">S1-112</strain>
    </source>
</reference>
<dbReference type="PROSITE" id="PS50928">
    <property type="entry name" value="ABC_TM1"/>
    <property type="match status" value="1"/>
</dbReference>
<keyword evidence="5 7" id="KW-1133">Transmembrane helix</keyword>
<proteinExistence type="inferred from homology"/>
<dbReference type="RefSeq" id="WP_270074435.1">
    <property type="nucleotide sequence ID" value="NZ_JAJAQC010000050.1"/>
</dbReference>
<evidence type="ECO:0000256" key="3">
    <source>
        <dbReference type="ARBA" id="ARBA00022475"/>
    </source>
</evidence>